<keyword evidence="3" id="KW-1185">Reference proteome</keyword>
<evidence type="ECO:0000313" key="2">
    <source>
        <dbReference type="EMBL" id="MDQ0254890.1"/>
    </source>
</evidence>
<accession>A0ABT9ZXN8</accession>
<evidence type="ECO:0000259" key="1">
    <source>
        <dbReference type="Pfam" id="PF06114"/>
    </source>
</evidence>
<name>A0ABT9ZXN8_9BACI</name>
<dbReference type="Proteomes" id="UP001230005">
    <property type="component" value="Unassembled WGS sequence"/>
</dbReference>
<dbReference type="Pfam" id="PF06114">
    <property type="entry name" value="Peptidase_M78"/>
    <property type="match status" value="1"/>
</dbReference>
<gene>
    <name evidence="2" type="ORF">J2S74_002272</name>
</gene>
<dbReference type="EMBL" id="JAUSUG010000008">
    <property type="protein sequence ID" value="MDQ0254890.1"/>
    <property type="molecule type" value="Genomic_DNA"/>
</dbReference>
<comment type="caution">
    <text evidence="2">The sequence shown here is derived from an EMBL/GenBank/DDBJ whole genome shotgun (WGS) entry which is preliminary data.</text>
</comment>
<evidence type="ECO:0000313" key="3">
    <source>
        <dbReference type="Proteomes" id="UP001230005"/>
    </source>
</evidence>
<reference evidence="2 3" key="1">
    <citation type="submission" date="2023-07" db="EMBL/GenBank/DDBJ databases">
        <title>Genomic Encyclopedia of Type Strains, Phase IV (KMG-IV): sequencing the most valuable type-strain genomes for metagenomic binning, comparative biology and taxonomic classification.</title>
        <authorList>
            <person name="Goeker M."/>
        </authorList>
    </citation>
    <scope>NUCLEOTIDE SEQUENCE [LARGE SCALE GENOMIC DNA]</scope>
    <source>
        <strain evidence="2 3">DSM 9768</strain>
    </source>
</reference>
<dbReference type="RefSeq" id="WP_307325478.1">
    <property type="nucleotide sequence ID" value="NZ_JAUSUG010000008.1"/>
</dbReference>
<dbReference type="InterPro" id="IPR010359">
    <property type="entry name" value="IrrE_HExxH"/>
</dbReference>
<dbReference type="InterPro" id="IPR052345">
    <property type="entry name" value="Rad_response_metalloprotease"/>
</dbReference>
<protein>
    <submittedName>
        <fullName evidence="2">Zn-dependent peptidase ImmA (M78 family)</fullName>
    </submittedName>
</protein>
<organism evidence="2 3">
    <name type="scientific">Evansella vedderi</name>
    <dbReference type="NCBI Taxonomy" id="38282"/>
    <lineage>
        <taxon>Bacteria</taxon>
        <taxon>Bacillati</taxon>
        <taxon>Bacillota</taxon>
        <taxon>Bacilli</taxon>
        <taxon>Bacillales</taxon>
        <taxon>Bacillaceae</taxon>
        <taxon>Evansella</taxon>
    </lineage>
</organism>
<sequence length="137" mass="15776">MELIKKKIYLLTRKFNTNCPFKIADEMGIQVLHEPLGDTLGYYSKHFRIKFIHINEAVNDKKKQFICAHELGHAVLHPDVNTPFLKKHTLFSTDRIEVEANTFAVKLLFHNGIEESVTINEAVEEYGVPKRLLKSLG</sequence>
<dbReference type="Gene3D" id="1.10.10.2910">
    <property type="match status" value="1"/>
</dbReference>
<dbReference type="PANTHER" id="PTHR43236:SF1">
    <property type="entry name" value="BLL7220 PROTEIN"/>
    <property type="match status" value="1"/>
</dbReference>
<proteinExistence type="predicted"/>
<feature type="domain" description="IrrE N-terminal-like" evidence="1">
    <location>
        <begin position="24"/>
        <end position="109"/>
    </location>
</feature>
<dbReference type="PANTHER" id="PTHR43236">
    <property type="entry name" value="ANTITOXIN HIGA1"/>
    <property type="match status" value="1"/>
</dbReference>